<feature type="domain" description="ABC transmembrane type-1" evidence="11">
    <location>
        <begin position="32"/>
        <end position="322"/>
    </location>
</feature>
<feature type="transmembrane region" description="Helical" evidence="9">
    <location>
        <begin position="71"/>
        <end position="98"/>
    </location>
</feature>
<dbReference type="PROSITE" id="PS50893">
    <property type="entry name" value="ABC_TRANSPORTER_2"/>
    <property type="match status" value="1"/>
</dbReference>
<dbReference type="PANTHER" id="PTHR43394:SF1">
    <property type="entry name" value="ATP-BINDING CASSETTE SUB-FAMILY B MEMBER 10, MITOCHONDRIAL"/>
    <property type="match status" value="1"/>
</dbReference>
<keyword evidence="6" id="KW-0067">ATP-binding</keyword>
<gene>
    <name evidence="12" type="ORF">COMA1_40461</name>
</gene>
<dbReference type="SUPFAM" id="SSF90123">
    <property type="entry name" value="ABC transporter transmembrane region"/>
    <property type="match status" value="1"/>
</dbReference>
<evidence type="ECO:0000313" key="12">
    <source>
        <dbReference type="EMBL" id="CUS38198.1"/>
    </source>
</evidence>
<evidence type="ECO:0000259" key="11">
    <source>
        <dbReference type="PROSITE" id="PS50929"/>
    </source>
</evidence>
<dbReference type="PROSITE" id="PS50929">
    <property type="entry name" value="ABC_TM1F"/>
    <property type="match status" value="1"/>
</dbReference>
<keyword evidence="8 9" id="KW-0472">Membrane</keyword>
<dbReference type="InterPro" id="IPR003593">
    <property type="entry name" value="AAA+_ATPase"/>
</dbReference>
<dbReference type="RefSeq" id="WP_176698130.1">
    <property type="nucleotide sequence ID" value="NZ_CZQA01000010.1"/>
</dbReference>
<keyword evidence="12" id="KW-0378">Hydrolase</keyword>
<dbReference type="AlphaFoldDB" id="A0A0S4LQF8"/>
<dbReference type="InterPro" id="IPR039421">
    <property type="entry name" value="Type_1_exporter"/>
</dbReference>
<evidence type="ECO:0000256" key="8">
    <source>
        <dbReference type="ARBA" id="ARBA00023136"/>
    </source>
</evidence>
<accession>A0A0S4LQF8</accession>
<dbReference type="EMBL" id="CZQA01000010">
    <property type="protein sequence ID" value="CUS38198.1"/>
    <property type="molecule type" value="Genomic_DNA"/>
</dbReference>
<proteinExistence type="predicted"/>
<dbReference type="Gene3D" id="3.40.50.300">
    <property type="entry name" value="P-loop containing nucleotide triphosphate hydrolases"/>
    <property type="match status" value="1"/>
</dbReference>
<dbReference type="FunFam" id="3.40.50.300:FF:000221">
    <property type="entry name" value="Multidrug ABC transporter ATP-binding protein"/>
    <property type="match status" value="1"/>
</dbReference>
<feature type="domain" description="ABC transporter" evidence="10">
    <location>
        <begin position="357"/>
        <end position="597"/>
    </location>
</feature>
<reference evidence="12 13" key="1">
    <citation type="submission" date="2015-10" db="EMBL/GenBank/DDBJ databases">
        <authorList>
            <person name="Gilbert D.G."/>
        </authorList>
    </citation>
    <scope>NUCLEOTIDE SEQUENCE [LARGE SCALE GENOMIC DNA]</scope>
    <source>
        <strain evidence="12">COMA1</strain>
    </source>
</reference>
<keyword evidence="7 9" id="KW-1133">Transmembrane helix</keyword>
<sequence>MNTILNRVGSFLHTVRRALSFVWQSSPSLGSASIVVRVIQGLLPLGALYLTKLLIDAVTEGLKSPWDDASLTHILAILAGVAGVAAVSAILSAVAGLVSKIQSEVVTDHMYSVLQEKSVEVDLEYYENARYQDTLHLAQQEAPYRPTAILNALLQMGQNAISLLTMAALLWWMHWGVIPILVLTAIPYFIVKLKQSNQLYAWERERAPLDRKAWYAHMLLTQAGAAKEVRLFDLGNRLRQWFADARLILRRERIALERRWVFSGFVAQIIGIAGVFGVCSLLVVRTIDGLLTIGDLVICLQAVQRASGYLEGLGQSVSSLYESNLFLATLDEFLGLQSRLRTSAAPKAFPRPIVEGLVFEHVSFQYPHEERVAIRDFTFSIKPGEHVAFVGANGAGKTTLVKLLCRLYDPSGGRITIDGTDLRDYPIADVRGSVSGVFQDFVKFQLSAKDNIALGVRASGVDPFAIVQAAKQAGIHEAIERLPNGYESLLGKLFDGGHELSIGEWQKVALARSILRDSQILILDEPTSAMDAKAEAELFERFHELAQGRTAIFISHRLSTVKMADRIFVVDQGQIVEQGTHDELMAQHGLYTSLFLTQAQHYQ</sequence>
<dbReference type="InterPro" id="IPR003439">
    <property type="entry name" value="ABC_transporter-like_ATP-bd"/>
</dbReference>
<evidence type="ECO:0000313" key="13">
    <source>
        <dbReference type="Proteomes" id="UP000199032"/>
    </source>
</evidence>
<dbReference type="InterPro" id="IPR036640">
    <property type="entry name" value="ABC1_TM_sf"/>
</dbReference>
<dbReference type="GO" id="GO:0005886">
    <property type="term" value="C:plasma membrane"/>
    <property type="evidence" value="ECO:0007669"/>
    <property type="project" value="UniProtKB-SubCell"/>
</dbReference>
<dbReference type="InterPro" id="IPR027417">
    <property type="entry name" value="P-loop_NTPase"/>
</dbReference>
<evidence type="ECO:0000256" key="3">
    <source>
        <dbReference type="ARBA" id="ARBA00022475"/>
    </source>
</evidence>
<dbReference type="Pfam" id="PF00664">
    <property type="entry name" value="ABC_membrane"/>
    <property type="match status" value="1"/>
</dbReference>
<keyword evidence="3" id="KW-1003">Cell membrane</keyword>
<dbReference type="SMART" id="SM00382">
    <property type="entry name" value="AAA"/>
    <property type="match status" value="1"/>
</dbReference>
<dbReference type="PANTHER" id="PTHR43394">
    <property type="entry name" value="ATP-DEPENDENT PERMEASE MDL1, MITOCHONDRIAL"/>
    <property type="match status" value="1"/>
</dbReference>
<evidence type="ECO:0000259" key="10">
    <source>
        <dbReference type="PROSITE" id="PS50893"/>
    </source>
</evidence>
<evidence type="ECO:0000256" key="2">
    <source>
        <dbReference type="ARBA" id="ARBA00022448"/>
    </source>
</evidence>
<evidence type="ECO:0000256" key="5">
    <source>
        <dbReference type="ARBA" id="ARBA00022741"/>
    </source>
</evidence>
<dbReference type="GO" id="GO:0016887">
    <property type="term" value="F:ATP hydrolysis activity"/>
    <property type="evidence" value="ECO:0007669"/>
    <property type="project" value="InterPro"/>
</dbReference>
<comment type="subcellular location">
    <subcellularLocation>
        <location evidence="1">Cell membrane</location>
        <topology evidence="1">Multi-pass membrane protein</topology>
    </subcellularLocation>
</comment>
<keyword evidence="5" id="KW-0547">Nucleotide-binding</keyword>
<organism evidence="12 13">
    <name type="scientific">Candidatus Nitrospira nitrosa</name>
    <dbReference type="NCBI Taxonomy" id="1742972"/>
    <lineage>
        <taxon>Bacteria</taxon>
        <taxon>Pseudomonadati</taxon>
        <taxon>Nitrospirota</taxon>
        <taxon>Nitrospiria</taxon>
        <taxon>Nitrospirales</taxon>
        <taxon>Nitrospiraceae</taxon>
        <taxon>Nitrospira</taxon>
    </lineage>
</organism>
<keyword evidence="2" id="KW-0813">Transport</keyword>
<dbReference type="Pfam" id="PF00005">
    <property type="entry name" value="ABC_tran"/>
    <property type="match status" value="1"/>
</dbReference>
<name>A0A0S4LQF8_9BACT</name>
<dbReference type="InterPro" id="IPR011527">
    <property type="entry name" value="ABC1_TM_dom"/>
</dbReference>
<evidence type="ECO:0000256" key="7">
    <source>
        <dbReference type="ARBA" id="ARBA00022989"/>
    </source>
</evidence>
<keyword evidence="4 9" id="KW-0812">Transmembrane</keyword>
<dbReference type="Proteomes" id="UP000199032">
    <property type="component" value="Unassembled WGS sequence"/>
</dbReference>
<feature type="transmembrane region" description="Helical" evidence="9">
    <location>
        <begin position="172"/>
        <end position="191"/>
    </location>
</feature>
<dbReference type="STRING" id="1742972.COMA1_40461"/>
<evidence type="ECO:0000256" key="1">
    <source>
        <dbReference type="ARBA" id="ARBA00004651"/>
    </source>
</evidence>
<evidence type="ECO:0000256" key="9">
    <source>
        <dbReference type="SAM" id="Phobius"/>
    </source>
</evidence>
<dbReference type="EC" id="3.6.3.44" evidence="12"/>
<dbReference type="GO" id="GO:0005524">
    <property type="term" value="F:ATP binding"/>
    <property type="evidence" value="ECO:0007669"/>
    <property type="project" value="UniProtKB-KW"/>
</dbReference>
<dbReference type="Gene3D" id="1.20.1560.10">
    <property type="entry name" value="ABC transporter type 1, transmembrane domain"/>
    <property type="match status" value="1"/>
</dbReference>
<keyword evidence="13" id="KW-1185">Reference proteome</keyword>
<dbReference type="GO" id="GO:0015421">
    <property type="term" value="F:ABC-type oligopeptide transporter activity"/>
    <property type="evidence" value="ECO:0007669"/>
    <property type="project" value="TreeGrafter"/>
</dbReference>
<dbReference type="SUPFAM" id="SSF52540">
    <property type="entry name" value="P-loop containing nucleoside triphosphate hydrolases"/>
    <property type="match status" value="1"/>
</dbReference>
<protein>
    <submittedName>
        <fullName evidence="12">Xenobiotic-transporting ATPase</fullName>
        <ecNumber evidence="12">3.6.3.44</ecNumber>
    </submittedName>
</protein>
<evidence type="ECO:0000256" key="4">
    <source>
        <dbReference type="ARBA" id="ARBA00022692"/>
    </source>
</evidence>
<evidence type="ECO:0000256" key="6">
    <source>
        <dbReference type="ARBA" id="ARBA00022840"/>
    </source>
</evidence>
<feature type="transmembrane region" description="Helical" evidence="9">
    <location>
        <begin position="260"/>
        <end position="284"/>
    </location>
</feature>